<comment type="caution">
    <text evidence="2">The sequence shown here is derived from an EMBL/GenBank/DDBJ whole genome shotgun (WGS) entry which is preliminary data.</text>
</comment>
<keyword evidence="3" id="KW-1185">Reference proteome</keyword>
<evidence type="ECO:0000313" key="2">
    <source>
        <dbReference type="EMBL" id="TYL93965.1"/>
    </source>
</evidence>
<dbReference type="InterPro" id="IPR023214">
    <property type="entry name" value="HAD_sf"/>
</dbReference>
<dbReference type="AlphaFoldDB" id="A0A5D3KGF0"/>
<keyword evidence="2" id="KW-0378">Hydrolase</keyword>
<dbReference type="CDD" id="cd01427">
    <property type="entry name" value="HAD_like"/>
    <property type="match status" value="1"/>
</dbReference>
<gene>
    <name evidence="2" type="ORF">FXB40_19175</name>
</gene>
<dbReference type="SUPFAM" id="SSF56784">
    <property type="entry name" value="HAD-like"/>
    <property type="match status" value="1"/>
</dbReference>
<dbReference type="RefSeq" id="WP_148773744.1">
    <property type="nucleotide sequence ID" value="NZ_VSSS01000030.1"/>
</dbReference>
<dbReference type="InterPro" id="IPR036412">
    <property type="entry name" value="HAD-like_sf"/>
</dbReference>
<evidence type="ECO:0000313" key="3">
    <source>
        <dbReference type="Proteomes" id="UP000324758"/>
    </source>
</evidence>
<reference evidence="2 3" key="1">
    <citation type="submission" date="2019-08" db="EMBL/GenBank/DDBJ databases">
        <title>Bradyrhizobium hipponensis sp. nov., a rhizobium isolated from a Lupinus angustifolius root nodule in Tunisia.</title>
        <authorList>
            <person name="Off K."/>
            <person name="Rejili M."/>
            <person name="Mars M."/>
            <person name="Brachmann A."/>
            <person name="Marin M."/>
        </authorList>
    </citation>
    <scope>NUCLEOTIDE SEQUENCE [LARGE SCALE GENOMIC DNA]</scope>
    <source>
        <strain evidence="2 3">CTAW71</strain>
    </source>
</reference>
<keyword evidence="1" id="KW-0732">Signal</keyword>
<dbReference type="OrthoDB" id="9799365at2"/>
<feature type="signal peptide" evidence="1">
    <location>
        <begin position="1"/>
        <end position="27"/>
    </location>
</feature>
<accession>A0A5D3KGF0</accession>
<dbReference type="Pfam" id="PF12710">
    <property type="entry name" value="HAD"/>
    <property type="match status" value="1"/>
</dbReference>
<dbReference type="Proteomes" id="UP000324758">
    <property type="component" value="Unassembled WGS sequence"/>
</dbReference>
<evidence type="ECO:0000256" key="1">
    <source>
        <dbReference type="SAM" id="SignalP"/>
    </source>
</evidence>
<protein>
    <submittedName>
        <fullName evidence="2">Haloacid dehalogenase-like hydrolase</fullName>
    </submittedName>
</protein>
<dbReference type="EMBL" id="VSSS01000030">
    <property type="protein sequence ID" value="TYL93965.1"/>
    <property type="molecule type" value="Genomic_DNA"/>
</dbReference>
<proteinExistence type="predicted"/>
<feature type="chain" id="PRO_5022718631" evidence="1">
    <location>
        <begin position="28"/>
        <end position="330"/>
    </location>
</feature>
<sequence>MKALWFNWVRIAAVAAIAVSSTAPGLAQEPLPSWNDTGPKKAIVAFVERVTRQGSADFVPLAERIATFDNDGTLWAEQPLYVQLVFALDRVKALAPLHPEWKDKEPFASLLKGDLKGALAGGESAIFQIVTVTHSGMTTGEFETIVGDWIATARHPKTGKLYTEMVYQPMLELLAYLRANGFKTFIVSGGGIDFMRVFAERVYGVPPEQVIGSSGKLSFELRDGKPRLMKLPELDFNGDKVGKPVAIQMHIGRHPIAAFGNSDGDLQMLEWARQGAGVRFALIVHHTDAAREWAYDRNSSIGRLDHALDAAEAEGWTVVDMKNDWKTIFP</sequence>
<name>A0A5D3KGF0_9BRAD</name>
<dbReference type="GO" id="GO:0016787">
    <property type="term" value="F:hydrolase activity"/>
    <property type="evidence" value="ECO:0007669"/>
    <property type="project" value="UniProtKB-KW"/>
</dbReference>
<organism evidence="2 3">
    <name type="scientific">Bradyrhizobium rifense</name>
    <dbReference type="NCBI Taxonomy" id="515499"/>
    <lineage>
        <taxon>Bacteria</taxon>
        <taxon>Pseudomonadati</taxon>
        <taxon>Pseudomonadota</taxon>
        <taxon>Alphaproteobacteria</taxon>
        <taxon>Hyphomicrobiales</taxon>
        <taxon>Nitrobacteraceae</taxon>
        <taxon>Bradyrhizobium</taxon>
    </lineage>
</organism>
<dbReference type="Gene3D" id="3.40.50.1000">
    <property type="entry name" value="HAD superfamily/HAD-like"/>
    <property type="match status" value="1"/>
</dbReference>